<dbReference type="GO" id="GO:0008168">
    <property type="term" value="F:methyltransferase activity"/>
    <property type="evidence" value="ECO:0007669"/>
    <property type="project" value="UniProtKB-KW"/>
</dbReference>
<gene>
    <name evidence="2" type="ORF">DESUT3_32990</name>
</gene>
<keyword evidence="2" id="KW-0808">Transferase</keyword>
<dbReference type="Proteomes" id="UP001319827">
    <property type="component" value="Chromosome"/>
</dbReference>
<dbReference type="InterPro" id="IPR007076">
    <property type="entry name" value="TfoX_N"/>
</dbReference>
<dbReference type="Pfam" id="PF04993">
    <property type="entry name" value="TfoX_N"/>
    <property type="match status" value="1"/>
</dbReference>
<dbReference type="EMBL" id="AP024355">
    <property type="protein sequence ID" value="BCR06230.1"/>
    <property type="molecule type" value="Genomic_DNA"/>
</dbReference>
<dbReference type="SUPFAM" id="SSF159894">
    <property type="entry name" value="YgaC/TfoX-N like"/>
    <property type="match status" value="1"/>
</dbReference>
<proteinExistence type="predicted"/>
<evidence type="ECO:0000259" key="1">
    <source>
        <dbReference type="Pfam" id="PF04993"/>
    </source>
</evidence>
<dbReference type="GO" id="GO:0032259">
    <property type="term" value="P:methylation"/>
    <property type="evidence" value="ECO:0007669"/>
    <property type="project" value="UniProtKB-KW"/>
</dbReference>
<accession>A0ABM8HTD9</accession>
<name>A0ABM8HTD9_9BACT</name>
<reference evidence="2 3" key="2">
    <citation type="journal article" date="2021" name="Int. J. Syst. Evol. Microbiol.">
        <title>Isolation and Polyphasic Characterization of Desulfuromonas versatilis sp. Nov., an Electrogenic Bacteria Capable of Versatile Metabolism Isolated from a Graphene Oxide-Reducing Enrichment Culture.</title>
        <authorList>
            <person name="Xie L."/>
            <person name="Yoshida N."/>
            <person name="Ishii S."/>
            <person name="Meng L."/>
        </authorList>
    </citation>
    <scope>NUCLEOTIDE SEQUENCE [LARGE SCALE GENOMIC DNA]</scope>
    <source>
        <strain evidence="2 3">NIT-T3</strain>
    </source>
</reference>
<protein>
    <submittedName>
        <fullName evidence="2">RNA methyltransferase</fullName>
    </submittedName>
</protein>
<organism evidence="2 3">
    <name type="scientific">Desulfuromonas versatilis</name>
    <dbReference type="NCBI Taxonomy" id="2802975"/>
    <lineage>
        <taxon>Bacteria</taxon>
        <taxon>Pseudomonadati</taxon>
        <taxon>Thermodesulfobacteriota</taxon>
        <taxon>Desulfuromonadia</taxon>
        <taxon>Desulfuromonadales</taxon>
        <taxon>Desulfuromonadaceae</taxon>
        <taxon>Desulfuromonas</taxon>
    </lineage>
</organism>
<keyword evidence="3" id="KW-1185">Reference proteome</keyword>
<keyword evidence="2" id="KW-0489">Methyltransferase</keyword>
<reference evidence="2 3" key="1">
    <citation type="journal article" date="2016" name="C (Basel)">
        <title>Selective Growth of and Electricity Production by Marine Exoelectrogenic Bacteria in Self-Aggregated Hydrogel of Microbially Reduced Graphene Oxide.</title>
        <authorList>
            <person name="Yoshida N."/>
            <person name="Goto Y."/>
            <person name="Miyata Y."/>
        </authorList>
    </citation>
    <scope>NUCLEOTIDE SEQUENCE [LARGE SCALE GENOMIC DNA]</scope>
    <source>
        <strain evidence="2 3">NIT-T3</strain>
    </source>
</reference>
<sequence length="109" mass="11806">MAYDETLAGRVRAELIERDGYVEKKMFGGICYLLHGNMACGIVRDLLIVRVGPQKYGAALELPHAGVFDFTGRPMTGWVQVAPPGCAADAELRAWVARGVAYALSLPPK</sequence>
<evidence type="ECO:0000313" key="2">
    <source>
        <dbReference type="EMBL" id="BCR06230.1"/>
    </source>
</evidence>
<feature type="domain" description="TfoX N-terminal" evidence="1">
    <location>
        <begin position="19"/>
        <end position="101"/>
    </location>
</feature>
<dbReference type="RefSeq" id="WP_221249601.1">
    <property type="nucleotide sequence ID" value="NZ_AP024355.1"/>
</dbReference>
<evidence type="ECO:0000313" key="3">
    <source>
        <dbReference type="Proteomes" id="UP001319827"/>
    </source>
</evidence>
<dbReference type="Gene3D" id="3.30.1460.30">
    <property type="entry name" value="YgaC/TfoX-N like chaperone"/>
    <property type="match status" value="1"/>
</dbReference>